<name>A0AAD4DNA9_9AGAM</name>
<reference evidence="2" key="1">
    <citation type="journal article" date="2020" name="New Phytol.">
        <title>Comparative genomics reveals dynamic genome evolution in host specialist ectomycorrhizal fungi.</title>
        <authorList>
            <person name="Lofgren L.A."/>
            <person name="Nguyen N.H."/>
            <person name="Vilgalys R."/>
            <person name="Ruytinx J."/>
            <person name="Liao H.L."/>
            <person name="Branco S."/>
            <person name="Kuo A."/>
            <person name="LaButti K."/>
            <person name="Lipzen A."/>
            <person name="Andreopoulos W."/>
            <person name="Pangilinan J."/>
            <person name="Riley R."/>
            <person name="Hundley H."/>
            <person name="Na H."/>
            <person name="Barry K."/>
            <person name="Grigoriev I.V."/>
            <person name="Stajich J.E."/>
            <person name="Kennedy P.G."/>
        </authorList>
    </citation>
    <scope>NUCLEOTIDE SEQUENCE</scope>
    <source>
        <strain evidence="2">FC203</strain>
    </source>
</reference>
<evidence type="ECO:0000313" key="3">
    <source>
        <dbReference type="Proteomes" id="UP001195769"/>
    </source>
</evidence>
<dbReference type="RefSeq" id="XP_041216477.1">
    <property type="nucleotide sequence ID" value="XM_041368887.1"/>
</dbReference>
<dbReference type="AlphaFoldDB" id="A0AAD4DNA9"/>
<dbReference type="Proteomes" id="UP001195769">
    <property type="component" value="Unassembled WGS sequence"/>
</dbReference>
<evidence type="ECO:0000256" key="1">
    <source>
        <dbReference type="SAM" id="MobiDB-lite"/>
    </source>
</evidence>
<gene>
    <name evidence="2" type="ORF">F5891DRAFT_1201468</name>
</gene>
<keyword evidence="3" id="KW-1185">Reference proteome</keyword>
<protein>
    <submittedName>
        <fullName evidence="2">Uncharacterized protein</fullName>
    </submittedName>
</protein>
<sequence length="123" mass="13417">MSDNGETSQTATSSGPTQMTAEVTMDLSCVRQCSELISQYKLGQCGKADTILELRDVLLDSPAIKGKRNLNKALEVFIRMLNSIDSSKGKAAEGTSDFEETESEKKQPRDDSESEDIDHPSAK</sequence>
<proteinExistence type="predicted"/>
<feature type="compositionally biased region" description="Basic and acidic residues" evidence="1">
    <location>
        <begin position="103"/>
        <end position="123"/>
    </location>
</feature>
<organism evidence="2 3">
    <name type="scientific">Suillus fuscotomentosus</name>
    <dbReference type="NCBI Taxonomy" id="1912939"/>
    <lineage>
        <taxon>Eukaryota</taxon>
        <taxon>Fungi</taxon>
        <taxon>Dikarya</taxon>
        <taxon>Basidiomycota</taxon>
        <taxon>Agaricomycotina</taxon>
        <taxon>Agaricomycetes</taxon>
        <taxon>Agaricomycetidae</taxon>
        <taxon>Boletales</taxon>
        <taxon>Suillineae</taxon>
        <taxon>Suillaceae</taxon>
        <taxon>Suillus</taxon>
    </lineage>
</organism>
<feature type="region of interest" description="Disordered" evidence="1">
    <location>
        <begin position="87"/>
        <end position="123"/>
    </location>
</feature>
<evidence type="ECO:0000313" key="2">
    <source>
        <dbReference type="EMBL" id="KAG1885891.1"/>
    </source>
</evidence>
<dbReference type="EMBL" id="JABBWK010000301">
    <property type="protein sequence ID" value="KAG1885891.1"/>
    <property type="molecule type" value="Genomic_DNA"/>
</dbReference>
<dbReference type="GeneID" id="64663185"/>
<comment type="caution">
    <text evidence="2">The sequence shown here is derived from an EMBL/GenBank/DDBJ whole genome shotgun (WGS) entry which is preliminary data.</text>
</comment>
<accession>A0AAD4DNA9</accession>